<feature type="non-terminal residue" evidence="1">
    <location>
        <position position="40"/>
    </location>
</feature>
<proteinExistence type="predicted"/>
<reference evidence="1" key="1">
    <citation type="submission" date="2020-01" db="EMBL/GenBank/DDBJ databases">
        <title>Insect and environment-associated Actinomycetes.</title>
        <authorList>
            <person name="Currrie C."/>
            <person name="Chevrette M."/>
            <person name="Carlson C."/>
            <person name="Stubbendieck R."/>
            <person name="Wendt-Pienkowski E."/>
        </authorList>
    </citation>
    <scope>NUCLEOTIDE SEQUENCE</scope>
    <source>
        <strain evidence="1">SID7499</strain>
    </source>
</reference>
<dbReference type="AlphaFoldDB" id="A0A6G3XUP3"/>
<protein>
    <submittedName>
        <fullName evidence="1">Peptidase</fullName>
    </submittedName>
</protein>
<organism evidence="1">
    <name type="scientific">Streptomyces sp. SID7499</name>
    <dbReference type="NCBI Taxonomy" id="2706086"/>
    <lineage>
        <taxon>Bacteria</taxon>
        <taxon>Bacillati</taxon>
        <taxon>Actinomycetota</taxon>
        <taxon>Actinomycetes</taxon>
        <taxon>Kitasatosporales</taxon>
        <taxon>Streptomycetaceae</taxon>
        <taxon>Streptomyces</taxon>
    </lineage>
</organism>
<comment type="caution">
    <text evidence="1">The sequence shown here is derived from an EMBL/GenBank/DDBJ whole genome shotgun (WGS) entry which is preliminary data.</text>
</comment>
<dbReference type="EMBL" id="JAAGMN010008993">
    <property type="protein sequence ID" value="NEE21312.1"/>
    <property type="molecule type" value="Genomic_DNA"/>
</dbReference>
<evidence type="ECO:0000313" key="1">
    <source>
        <dbReference type="EMBL" id="NEE21312.1"/>
    </source>
</evidence>
<gene>
    <name evidence="1" type="ORF">G3M58_84495</name>
</gene>
<sequence>MKIIVHDTASAQLALLRLPPARRPDALREILAPLQEVMSR</sequence>
<accession>A0A6G3XUP3</accession>
<name>A0A6G3XUP3_9ACTN</name>